<reference evidence="2" key="1">
    <citation type="submission" date="2019-11" db="UniProtKB">
        <authorList>
            <consortium name="WormBaseParasite"/>
        </authorList>
    </citation>
    <scope>IDENTIFICATION</scope>
</reference>
<accession>A0A5K3G139</accession>
<dbReference type="AlphaFoldDB" id="A0A5K3G139"/>
<evidence type="ECO:0000313" key="2">
    <source>
        <dbReference type="WBParaSite" id="MCU_012688-RA"/>
    </source>
</evidence>
<evidence type="ECO:0000256" key="1">
    <source>
        <dbReference type="SAM" id="MobiDB-lite"/>
    </source>
</evidence>
<name>A0A5K3G139_MESCO</name>
<organism evidence="2">
    <name type="scientific">Mesocestoides corti</name>
    <name type="common">Flatworm</name>
    <dbReference type="NCBI Taxonomy" id="53468"/>
    <lineage>
        <taxon>Eukaryota</taxon>
        <taxon>Metazoa</taxon>
        <taxon>Spiralia</taxon>
        <taxon>Lophotrochozoa</taxon>
        <taxon>Platyhelminthes</taxon>
        <taxon>Cestoda</taxon>
        <taxon>Eucestoda</taxon>
        <taxon>Cyclophyllidea</taxon>
        <taxon>Mesocestoididae</taxon>
        <taxon>Mesocestoides</taxon>
    </lineage>
</organism>
<protein>
    <submittedName>
        <fullName evidence="2">Uncharacterized protein</fullName>
    </submittedName>
</protein>
<feature type="region of interest" description="Disordered" evidence="1">
    <location>
        <begin position="1"/>
        <end position="40"/>
    </location>
</feature>
<dbReference type="WBParaSite" id="MCU_012688-RA">
    <property type="protein sequence ID" value="MCU_012688-RA"/>
    <property type="gene ID" value="MCU_012688"/>
</dbReference>
<sequence length="90" mass="9923">MNETGGAEAACEQGRASRRSHVVDRDAGKRRSVWQRPRSSTSSCLLLRSINSNTKETMAVFSSPKRASNLLKESLDPFQVGDTDPRCRAV</sequence>
<proteinExistence type="predicted"/>